<keyword evidence="6" id="KW-0547">Nucleotide-binding</keyword>
<comment type="function">
    <text evidence="12">Necessary for flagellar biosynthesis. May be involved in translocation of the flagellum.</text>
</comment>
<sequence>MKVKKYKASSMQEAMNQVRAELGDEAVILNSKAVKTSKFFGLVTKKGVEVIAAVDEEPIKHNCKLHHVPDMEPPKQQSIVQQEQFSFDISSQKELIENIQEMKRMMKGLKSANNRDSQLPDHFFDIEESLQRTELPVDLSEAASEYLYQEWLKSKTMSKRQMRETLKHYFMERIEQVDFEGNVYRKKFISLVGPTGVGKTTTLAKLAANAVLKHGKSVGFITTDTYRIAAIEQLKTYASILDAPIEVCYNAEDFQVAKRKLAHLDLVFIDTAGRNFLNEEFVRDLQEVIDFKAEMTTFLVLSLTSKMTDMKKITDQFWKVGIQQFIFTKKDETAESSSMYAMIEHYKIGAAFITNGQSVPEDLQVADKDLVITDLIEEIKK</sequence>
<dbReference type="Pfam" id="PF00448">
    <property type="entry name" value="SRP54"/>
    <property type="match status" value="1"/>
</dbReference>
<dbReference type="SMART" id="SM00962">
    <property type="entry name" value="SRP54"/>
    <property type="match status" value="1"/>
</dbReference>
<comment type="subcellular location">
    <subcellularLocation>
        <location evidence="1">Cell membrane</location>
        <topology evidence="1">Peripheral membrane protein</topology>
        <orientation evidence="1">Cytoplasmic side</orientation>
    </subcellularLocation>
</comment>
<gene>
    <name evidence="16" type="ORF">JOC95_000854</name>
</gene>
<reference evidence="16 17" key="1">
    <citation type="submission" date="2021-01" db="EMBL/GenBank/DDBJ databases">
        <title>Genomic Encyclopedia of Type Strains, Phase IV (KMG-IV): sequencing the most valuable type-strain genomes for metagenomic binning, comparative biology and taxonomic classification.</title>
        <authorList>
            <person name="Goeker M."/>
        </authorList>
    </citation>
    <scope>NUCLEOTIDE SEQUENCE [LARGE SCALE GENOMIC DNA]</scope>
    <source>
        <strain evidence="16 17">DSM 25879</strain>
    </source>
</reference>
<proteinExistence type="inferred from homology"/>
<dbReference type="InterPro" id="IPR000897">
    <property type="entry name" value="SRP54_GTPase_dom"/>
</dbReference>
<keyword evidence="16" id="KW-0966">Cell projection</keyword>
<dbReference type="NCBIfam" id="TIGR03499">
    <property type="entry name" value="FlhF"/>
    <property type="match status" value="1"/>
</dbReference>
<evidence type="ECO:0000256" key="8">
    <source>
        <dbReference type="ARBA" id="ARBA00022927"/>
    </source>
</evidence>
<evidence type="ECO:0000259" key="15">
    <source>
        <dbReference type="SMART" id="SM00962"/>
    </source>
</evidence>
<keyword evidence="7" id="KW-1005">Bacterial flagellum biogenesis</keyword>
<dbReference type="Gene3D" id="3.40.50.300">
    <property type="entry name" value="P-loop containing nucleotide triphosphate hydrolases"/>
    <property type="match status" value="1"/>
</dbReference>
<comment type="caution">
    <text evidence="16">The sequence shown here is derived from an EMBL/GenBank/DDBJ whole genome shotgun (WGS) entry which is preliminary data.</text>
</comment>
<evidence type="ECO:0000256" key="10">
    <source>
        <dbReference type="ARBA" id="ARBA00023136"/>
    </source>
</evidence>
<dbReference type="Proteomes" id="UP000737402">
    <property type="component" value="Unassembled WGS sequence"/>
</dbReference>
<evidence type="ECO:0000259" key="14">
    <source>
        <dbReference type="SMART" id="SM00382"/>
    </source>
</evidence>
<dbReference type="EMBL" id="JAFBED010000002">
    <property type="protein sequence ID" value="MBM7619005.1"/>
    <property type="molecule type" value="Genomic_DNA"/>
</dbReference>
<dbReference type="CDD" id="cd17873">
    <property type="entry name" value="FlhF"/>
    <property type="match status" value="1"/>
</dbReference>
<evidence type="ECO:0000256" key="3">
    <source>
        <dbReference type="ARBA" id="ARBA00014919"/>
    </source>
</evidence>
<dbReference type="PANTHER" id="PTHR43134:SF3">
    <property type="entry name" value="FLAGELLAR BIOSYNTHESIS PROTEIN FLHF"/>
    <property type="match status" value="1"/>
</dbReference>
<keyword evidence="5" id="KW-1003">Cell membrane</keyword>
<accession>A0ABS2NWG9</accession>
<organism evidence="16 17">
    <name type="scientific">Sutcliffiella tianshenii</name>
    <dbReference type="NCBI Taxonomy" id="1463404"/>
    <lineage>
        <taxon>Bacteria</taxon>
        <taxon>Bacillati</taxon>
        <taxon>Bacillota</taxon>
        <taxon>Bacilli</taxon>
        <taxon>Bacillales</taxon>
        <taxon>Bacillaceae</taxon>
        <taxon>Sutcliffiella</taxon>
    </lineage>
</organism>
<dbReference type="InterPro" id="IPR020006">
    <property type="entry name" value="FlhF"/>
</dbReference>
<dbReference type="InterPro" id="IPR047040">
    <property type="entry name" value="FlhF__GTPase_dom"/>
</dbReference>
<feature type="domain" description="AAA+ ATPase" evidence="14">
    <location>
        <begin position="185"/>
        <end position="377"/>
    </location>
</feature>
<evidence type="ECO:0000256" key="4">
    <source>
        <dbReference type="ARBA" id="ARBA00022448"/>
    </source>
</evidence>
<dbReference type="InterPro" id="IPR003593">
    <property type="entry name" value="AAA+_ATPase"/>
</dbReference>
<evidence type="ECO:0000256" key="2">
    <source>
        <dbReference type="ARBA" id="ARBA00008531"/>
    </source>
</evidence>
<evidence type="ECO:0000256" key="7">
    <source>
        <dbReference type="ARBA" id="ARBA00022795"/>
    </source>
</evidence>
<keyword evidence="17" id="KW-1185">Reference proteome</keyword>
<keyword evidence="11" id="KW-1006">Bacterial flagellum protein export</keyword>
<keyword evidence="16" id="KW-0969">Cilium</keyword>
<keyword evidence="10" id="KW-0472">Membrane</keyword>
<evidence type="ECO:0000256" key="13">
    <source>
        <dbReference type="NCBIfam" id="TIGR03499"/>
    </source>
</evidence>
<dbReference type="InterPro" id="IPR027417">
    <property type="entry name" value="P-loop_NTPase"/>
</dbReference>
<evidence type="ECO:0000256" key="11">
    <source>
        <dbReference type="ARBA" id="ARBA00023225"/>
    </source>
</evidence>
<evidence type="ECO:0000313" key="17">
    <source>
        <dbReference type="Proteomes" id="UP000737402"/>
    </source>
</evidence>
<evidence type="ECO:0000313" key="16">
    <source>
        <dbReference type="EMBL" id="MBM7619005.1"/>
    </source>
</evidence>
<keyword evidence="8" id="KW-0653">Protein transport</keyword>
<comment type="similarity">
    <text evidence="2">Belongs to the GTP-binding SRP family.</text>
</comment>
<dbReference type="SMART" id="SM00382">
    <property type="entry name" value="AAA"/>
    <property type="match status" value="1"/>
</dbReference>
<feature type="domain" description="SRP54-type proteins GTP-binding" evidence="15">
    <location>
        <begin position="186"/>
        <end position="377"/>
    </location>
</feature>
<dbReference type="PANTHER" id="PTHR43134">
    <property type="entry name" value="SIGNAL RECOGNITION PARTICLE RECEPTOR SUBUNIT ALPHA"/>
    <property type="match status" value="1"/>
</dbReference>
<evidence type="ECO:0000256" key="12">
    <source>
        <dbReference type="ARBA" id="ARBA00025337"/>
    </source>
</evidence>
<evidence type="ECO:0000256" key="6">
    <source>
        <dbReference type="ARBA" id="ARBA00022741"/>
    </source>
</evidence>
<evidence type="ECO:0000256" key="5">
    <source>
        <dbReference type="ARBA" id="ARBA00022475"/>
    </source>
</evidence>
<dbReference type="Gene3D" id="1.20.120.1380">
    <property type="entry name" value="Flagellar FlhF biosynthesis protein, N domain"/>
    <property type="match status" value="1"/>
</dbReference>
<keyword evidence="16" id="KW-0282">Flagellum</keyword>
<evidence type="ECO:0000256" key="1">
    <source>
        <dbReference type="ARBA" id="ARBA00004413"/>
    </source>
</evidence>
<keyword evidence="9" id="KW-0342">GTP-binding</keyword>
<protein>
    <recommendedName>
        <fullName evidence="3 13">Flagellar biosynthesis protein FlhF</fullName>
    </recommendedName>
</protein>
<name>A0ABS2NWG9_9BACI</name>
<evidence type="ECO:0000256" key="9">
    <source>
        <dbReference type="ARBA" id="ARBA00023134"/>
    </source>
</evidence>
<dbReference type="RefSeq" id="WP_204413709.1">
    <property type="nucleotide sequence ID" value="NZ_JAFBED010000002.1"/>
</dbReference>
<keyword evidence="4" id="KW-0813">Transport</keyword>
<dbReference type="SUPFAM" id="SSF52540">
    <property type="entry name" value="P-loop containing nucleoside triphosphate hydrolases"/>
    <property type="match status" value="1"/>
</dbReference>